<evidence type="ECO:0000256" key="2">
    <source>
        <dbReference type="ARBA" id="ARBA00022475"/>
    </source>
</evidence>
<reference evidence="7 8" key="1">
    <citation type="submission" date="2018-06" db="EMBL/GenBank/DDBJ databases">
        <authorList>
            <consortium name="Pathogen Informatics"/>
            <person name="Doyle S."/>
        </authorList>
    </citation>
    <scope>NUCLEOTIDE SEQUENCE [LARGE SCALE GENOMIC DNA]</scope>
    <source>
        <strain evidence="7 8">NCTC8261</strain>
    </source>
</reference>
<organism evidence="7 8">
    <name type="scientific">Salmonella enterica I</name>
    <dbReference type="NCBI Taxonomy" id="59201"/>
    <lineage>
        <taxon>Bacteria</taxon>
        <taxon>Pseudomonadati</taxon>
        <taxon>Pseudomonadota</taxon>
        <taxon>Gammaproteobacteria</taxon>
        <taxon>Enterobacterales</taxon>
        <taxon>Enterobacteriaceae</taxon>
        <taxon>Salmonella</taxon>
    </lineage>
</organism>
<protein>
    <submittedName>
        <fullName evidence="7">Inner membrane protein YddG</fullName>
    </submittedName>
</protein>
<dbReference type="Proteomes" id="UP000254712">
    <property type="component" value="Unassembled WGS sequence"/>
</dbReference>
<dbReference type="SUPFAM" id="SSF103481">
    <property type="entry name" value="Multidrug resistance efflux transporter EmrE"/>
    <property type="match status" value="1"/>
</dbReference>
<keyword evidence="2" id="KW-1003">Cell membrane</keyword>
<feature type="transmembrane region" description="Helical" evidence="6">
    <location>
        <begin position="27"/>
        <end position="47"/>
    </location>
</feature>
<evidence type="ECO:0000313" key="7">
    <source>
        <dbReference type="EMBL" id="SUH37440.1"/>
    </source>
</evidence>
<sequence length="272" mass="29302">MIYSLSGLLLIFTVGLPDIRRFPGRYLIAGSVLFVSYEICLALSLGYAATRHQAIEVGMVNYLWPSLTILFAILFNGQKTNWLIVPGLLIALTGVCWVLGGENGLNPGEIINNVATSPLSYLLAFLGAFIWATYCTVTNKYARGFNGITVFVLLTAVALWFHYFLTPQPAMIFSLPVIAKLFTAALTLGFAYAAWNVGILHGNVTIMAVGSYFTPRHVLCSGSAVTQLTTVILLLARRSHGLRRLATLLAGNAAALIATGGPILILNRPAVP</sequence>
<accession>A0A379WU42</accession>
<evidence type="ECO:0000256" key="4">
    <source>
        <dbReference type="ARBA" id="ARBA00022989"/>
    </source>
</evidence>
<proteinExistence type="predicted"/>
<feature type="transmembrane region" description="Helical" evidence="6">
    <location>
        <begin position="59"/>
        <end position="76"/>
    </location>
</feature>
<evidence type="ECO:0000313" key="8">
    <source>
        <dbReference type="Proteomes" id="UP000254712"/>
    </source>
</evidence>
<evidence type="ECO:0000256" key="3">
    <source>
        <dbReference type="ARBA" id="ARBA00022692"/>
    </source>
</evidence>
<evidence type="ECO:0000256" key="1">
    <source>
        <dbReference type="ARBA" id="ARBA00004651"/>
    </source>
</evidence>
<feature type="transmembrane region" description="Helical" evidence="6">
    <location>
        <begin position="248"/>
        <end position="266"/>
    </location>
</feature>
<feature type="transmembrane region" description="Helical" evidence="6">
    <location>
        <begin position="144"/>
        <end position="165"/>
    </location>
</feature>
<comment type="subcellular location">
    <subcellularLocation>
        <location evidence="1">Cell membrane</location>
        <topology evidence="1">Multi-pass membrane protein</topology>
    </subcellularLocation>
</comment>
<keyword evidence="3 6" id="KW-0812">Transmembrane</keyword>
<evidence type="ECO:0000256" key="6">
    <source>
        <dbReference type="SAM" id="Phobius"/>
    </source>
</evidence>
<dbReference type="InterPro" id="IPR037185">
    <property type="entry name" value="EmrE-like"/>
</dbReference>
<feature type="transmembrane region" description="Helical" evidence="6">
    <location>
        <begin position="111"/>
        <end position="132"/>
    </location>
</feature>
<dbReference type="NCBIfam" id="NF008676">
    <property type="entry name" value="PRK11689.1"/>
    <property type="match status" value="1"/>
</dbReference>
<keyword evidence="4 6" id="KW-1133">Transmembrane helix</keyword>
<keyword evidence="5 6" id="KW-0472">Membrane</keyword>
<evidence type="ECO:0000256" key="5">
    <source>
        <dbReference type="ARBA" id="ARBA00023136"/>
    </source>
</evidence>
<feature type="transmembrane region" description="Helical" evidence="6">
    <location>
        <begin position="177"/>
        <end position="195"/>
    </location>
</feature>
<gene>
    <name evidence="7" type="primary">yddG</name>
    <name evidence="7" type="ORF">NCTC8261_03736</name>
</gene>
<dbReference type="AlphaFoldDB" id="A0A379WU42"/>
<feature type="transmembrane region" description="Helical" evidence="6">
    <location>
        <begin position="215"/>
        <end position="236"/>
    </location>
</feature>
<dbReference type="EMBL" id="UGXT01000002">
    <property type="protein sequence ID" value="SUH37440.1"/>
    <property type="molecule type" value="Genomic_DNA"/>
</dbReference>
<feature type="transmembrane region" description="Helical" evidence="6">
    <location>
        <begin position="82"/>
        <end position="99"/>
    </location>
</feature>
<name>A0A379WU42_SALET</name>